<name>A0A9D4RU24_DREPO</name>
<evidence type="ECO:0000313" key="1">
    <source>
        <dbReference type="EMBL" id="KAH3881114.1"/>
    </source>
</evidence>
<dbReference type="AlphaFoldDB" id="A0A9D4RU24"/>
<dbReference type="Proteomes" id="UP000828390">
    <property type="component" value="Unassembled WGS sequence"/>
</dbReference>
<comment type="caution">
    <text evidence="1">The sequence shown here is derived from an EMBL/GenBank/DDBJ whole genome shotgun (WGS) entry which is preliminary data.</text>
</comment>
<dbReference type="EMBL" id="JAIWYP010000001">
    <property type="protein sequence ID" value="KAH3881114.1"/>
    <property type="molecule type" value="Genomic_DNA"/>
</dbReference>
<organism evidence="1 2">
    <name type="scientific">Dreissena polymorpha</name>
    <name type="common">Zebra mussel</name>
    <name type="synonym">Mytilus polymorpha</name>
    <dbReference type="NCBI Taxonomy" id="45954"/>
    <lineage>
        <taxon>Eukaryota</taxon>
        <taxon>Metazoa</taxon>
        <taxon>Spiralia</taxon>
        <taxon>Lophotrochozoa</taxon>
        <taxon>Mollusca</taxon>
        <taxon>Bivalvia</taxon>
        <taxon>Autobranchia</taxon>
        <taxon>Heteroconchia</taxon>
        <taxon>Euheterodonta</taxon>
        <taxon>Imparidentia</taxon>
        <taxon>Neoheterodontei</taxon>
        <taxon>Myida</taxon>
        <taxon>Dreissenoidea</taxon>
        <taxon>Dreissenidae</taxon>
        <taxon>Dreissena</taxon>
    </lineage>
</organism>
<keyword evidence="2" id="KW-1185">Reference proteome</keyword>
<accession>A0A9D4RU24</accession>
<reference evidence="1" key="1">
    <citation type="journal article" date="2019" name="bioRxiv">
        <title>The Genome of the Zebra Mussel, Dreissena polymorpha: A Resource for Invasive Species Research.</title>
        <authorList>
            <person name="McCartney M.A."/>
            <person name="Auch B."/>
            <person name="Kono T."/>
            <person name="Mallez S."/>
            <person name="Zhang Y."/>
            <person name="Obille A."/>
            <person name="Becker A."/>
            <person name="Abrahante J.E."/>
            <person name="Garbe J."/>
            <person name="Badalamenti J.P."/>
            <person name="Herman A."/>
            <person name="Mangelson H."/>
            <person name="Liachko I."/>
            <person name="Sullivan S."/>
            <person name="Sone E.D."/>
            <person name="Koren S."/>
            <person name="Silverstein K.A.T."/>
            <person name="Beckman K.B."/>
            <person name="Gohl D.M."/>
        </authorList>
    </citation>
    <scope>NUCLEOTIDE SEQUENCE</scope>
    <source>
        <strain evidence="1">Duluth1</strain>
        <tissue evidence="1">Whole animal</tissue>
    </source>
</reference>
<protein>
    <submittedName>
        <fullName evidence="1">Uncharacterized protein</fullName>
    </submittedName>
</protein>
<gene>
    <name evidence="1" type="ORF">DPMN_005036</name>
</gene>
<proteinExistence type="predicted"/>
<sequence>MPTFSLRRAGELSTTIALSTLEYLEQEVDYVPWLAARTQLDYLNNMLRQNGHVRVI</sequence>
<evidence type="ECO:0000313" key="2">
    <source>
        <dbReference type="Proteomes" id="UP000828390"/>
    </source>
</evidence>
<reference evidence="1" key="2">
    <citation type="submission" date="2020-11" db="EMBL/GenBank/DDBJ databases">
        <authorList>
            <person name="McCartney M.A."/>
            <person name="Auch B."/>
            <person name="Kono T."/>
            <person name="Mallez S."/>
            <person name="Becker A."/>
            <person name="Gohl D.M."/>
            <person name="Silverstein K.A.T."/>
            <person name="Koren S."/>
            <person name="Bechman K.B."/>
            <person name="Herman A."/>
            <person name="Abrahante J.E."/>
            <person name="Garbe J."/>
        </authorList>
    </citation>
    <scope>NUCLEOTIDE SEQUENCE</scope>
    <source>
        <strain evidence="1">Duluth1</strain>
        <tissue evidence="1">Whole animal</tissue>
    </source>
</reference>
<dbReference type="Gene3D" id="1.10.3480.20">
    <property type="match status" value="1"/>
</dbReference>